<reference evidence="3" key="1">
    <citation type="submission" date="2013-07" db="EMBL/GenBank/DDBJ databases">
        <title>The genome of Eucalyptus grandis.</title>
        <authorList>
            <person name="Schmutz J."/>
            <person name="Hayes R."/>
            <person name="Myburg A."/>
            <person name="Tuskan G."/>
            <person name="Grattapaglia D."/>
            <person name="Rokhsar D.S."/>
        </authorList>
    </citation>
    <scope>NUCLEOTIDE SEQUENCE</scope>
    <source>
        <tissue evidence="3">Leaf extractions</tissue>
    </source>
</reference>
<dbReference type="InParanoid" id="A0A058ZSZ9"/>
<evidence type="ECO:0000313" key="3">
    <source>
        <dbReference type="EMBL" id="KCW44564.1"/>
    </source>
</evidence>
<name>A0A058ZSZ9_EUCGR</name>
<dbReference type="EMBL" id="MU848694">
    <property type="protein sequence ID" value="KAK2632159.1"/>
    <property type="molecule type" value="Genomic_DNA"/>
</dbReference>
<dbReference type="AlphaFoldDB" id="A0A058ZSZ9"/>
<keyword evidence="1" id="KW-0812">Transmembrane</keyword>
<reference evidence="2" key="2">
    <citation type="journal article" date="2014" name="Nature">
        <title>The genome of Eucalyptus grandis.</title>
        <authorList>
            <person name="Myburg A.A."/>
            <person name="Grattapaglia D."/>
            <person name="Tuskan G.A."/>
            <person name="Hellsten U."/>
            <person name="Hayes R.D."/>
            <person name="Grimwood J."/>
            <person name="Jenkins J."/>
            <person name="Lindquist E."/>
            <person name="Tice H."/>
            <person name="Bauer D."/>
            <person name="Goodstein D.M."/>
            <person name="Dubchak I."/>
            <person name="Poliakov A."/>
            <person name="Mizrachi E."/>
            <person name="Kullan A.R."/>
            <person name="Hussey S.G."/>
            <person name="Pinard D."/>
            <person name="van der Merwe K."/>
            <person name="Singh P."/>
            <person name="van Jaarsveld I."/>
            <person name="Silva-Junior O.B."/>
            <person name="Togawa R.C."/>
            <person name="Pappas M.R."/>
            <person name="Faria D.A."/>
            <person name="Sansaloni C.P."/>
            <person name="Petroli C.D."/>
            <person name="Yang X."/>
            <person name="Ranjan P."/>
            <person name="Tschaplinski T.J."/>
            <person name="Ye C.Y."/>
            <person name="Li T."/>
            <person name="Sterck L."/>
            <person name="Vanneste K."/>
            <person name="Murat F."/>
            <person name="Soler M."/>
            <person name="Clemente H.S."/>
            <person name="Saidi N."/>
            <person name="Cassan-Wang H."/>
            <person name="Dunand C."/>
            <person name="Hefer C.A."/>
            <person name="Bornberg-Bauer E."/>
            <person name="Kersting A.R."/>
            <person name="Vining K."/>
            <person name="Amarasinghe V."/>
            <person name="Ranik M."/>
            <person name="Naithani S."/>
            <person name="Elser J."/>
            <person name="Boyd A.E."/>
            <person name="Liston A."/>
            <person name="Spatafora J.W."/>
            <person name="Dharmwardhana P."/>
            <person name="Raja R."/>
            <person name="Sullivan C."/>
            <person name="Romanel E."/>
            <person name="Alves-Ferreira M."/>
            <person name="Kulheim C."/>
            <person name="Foley W."/>
            <person name="Carocha V."/>
            <person name="Paiva J."/>
            <person name="Kudrna D."/>
            <person name="Brommonschenkel S.H."/>
            <person name="Pasquali G."/>
            <person name="Byrne M."/>
            <person name="Rigault P."/>
            <person name="Tibbits J."/>
            <person name="Spokevicius A."/>
            <person name="Jones R.C."/>
            <person name="Steane D.A."/>
            <person name="Vaillancourt R.E."/>
            <person name="Potts B.M."/>
            <person name="Joubert F."/>
            <person name="Barry K."/>
            <person name="Pappas G.J."/>
            <person name="Strauss S.H."/>
            <person name="Jaiswal P."/>
            <person name="Grima-Pettenati J."/>
            <person name="Salse J."/>
            <person name="Van de Peer Y."/>
            <person name="Rokhsar D.S."/>
            <person name="Schmutz J."/>
        </authorList>
    </citation>
    <scope>NUCLEOTIDE SEQUENCE</scope>
    <source>
        <tissue evidence="2">Leaf extractions</tissue>
    </source>
</reference>
<organism evidence="3">
    <name type="scientific">Eucalyptus grandis</name>
    <name type="common">Flooded gum</name>
    <dbReference type="NCBI Taxonomy" id="71139"/>
    <lineage>
        <taxon>Eukaryota</taxon>
        <taxon>Viridiplantae</taxon>
        <taxon>Streptophyta</taxon>
        <taxon>Embryophyta</taxon>
        <taxon>Tracheophyta</taxon>
        <taxon>Spermatophyta</taxon>
        <taxon>Magnoliopsida</taxon>
        <taxon>eudicotyledons</taxon>
        <taxon>Gunneridae</taxon>
        <taxon>Pentapetalae</taxon>
        <taxon>rosids</taxon>
        <taxon>malvids</taxon>
        <taxon>Myrtales</taxon>
        <taxon>Myrtaceae</taxon>
        <taxon>Myrtoideae</taxon>
        <taxon>Eucalypteae</taxon>
        <taxon>Eucalyptus</taxon>
    </lineage>
</organism>
<gene>
    <name evidence="3" type="ORF">EUGRSUZ_L01926</name>
</gene>
<feature type="transmembrane region" description="Helical" evidence="1">
    <location>
        <begin position="12"/>
        <end position="31"/>
    </location>
</feature>
<sequence length="108" mass="12652">MVLLRDNWPIIVWHAGNQYLVLILGFDRYFLRCLEERRGGKRTYKSFSLDRHMVVILLYVNPRQFFVTSVLTSSDRPFPESLGVLMVLELAEAHAFADLAFLRFLSIM</sequence>
<proteinExistence type="predicted"/>
<keyword evidence="1" id="KW-0472">Membrane</keyword>
<evidence type="ECO:0000313" key="2">
    <source>
        <dbReference type="EMBL" id="KAK2632159.1"/>
    </source>
</evidence>
<evidence type="ECO:0000313" key="4">
    <source>
        <dbReference type="Proteomes" id="UP000030711"/>
    </source>
</evidence>
<dbReference type="Proteomes" id="UP000030711">
    <property type="component" value="Unassembled WGS sequence"/>
</dbReference>
<accession>A0A058ZSZ9</accession>
<protein>
    <submittedName>
        <fullName evidence="3">Uncharacterized protein</fullName>
    </submittedName>
</protein>
<keyword evidence="4" id="KW-1185">Reference proteome</keyword>
<dbReference type="Gramene" id="KCW44564">
    <property type="protein sequence ID" value="KCW44564"/>
    <property type="gene ID" value="EUGRSUZ_L01926"/>
</dbReference>
<evidence type="ECO:0000256" key="1">
    <source>
        <dbReference type="SAM" id="Phobius"/>
    </source>
</evidence>
<keyword evidence="1" id="KW-1133">Transmembrane helix</keyword>
<reference evidence="2" key="3">
    <citation type="submission" date="2023-04" db="EMBL/GenBank/DDBJ databases">
        <title>WGS assembly of Eucalyptus grandis.</title>
        <authorList>
            <person name="Myburg A."/>
            <person name="Grattapaglia D."/>
            <person name="Tuskan G."/>
            <person name="Hellsten U."/>
            <person name="Hayes R."/>
            <person name="Grimwood J."/>
            <person name="Jenkins J."/>
            <person name="Lindquist E."/>
            <person name="Tice H."/>
            <person name="Bauer D."/>
            <person name="Goodstein D."/>
            <person name="Dubchak I."/>
            <person name="Poliakov A."/>
            <person name="Mizrachi E."/>
            <person name="Kullan A."/>
            <person name="Hussey S."/>
            <person name="Pinard D."/>
            <person name="Van D."/>
            <person name="Singh P."/>
            <person name="Van J."/>
            <person name="Silva-Junior O."/>
            <person name="Togawa R."/>
            <person name="Pappas M."/>
            <person name="Faria D."/>
            <person name="Sansaloni C."/>
            <person name="Petroli C."/>
            <person name="Yang X."/>
            <person name="Ranjan P."/>
            <person name="Tschaplinski T."/>
            <person name="Ye C."/>
            <person name="Li T."/>
            <person name="Sterck L."/>
            <person name="Vanneste K."/>
            <person name="Murat F."/>
            <person name="Soler M."/>
            <person name="Clemente H."/>
            <person name="Saidi N."/>
            <person name="Cassan-Wang H."/>
            <person name="Dunand C."/>
            <person name="Hefer C."/>
            <person name="Bornberg-Bauer E."/>
            <person name="Kersting A."/>
            <person name="Vining K."/>
            <person name="Amarasinghe V."/>
            <person name="Ranik M."/>
            <person name="Naithani S."/>
            <person name="Elser J."/>
            <person name="Boyd A."/>
            <person name="Liston A."/>
            <person name="Spatafora J."/>
            <person name="Dharmwardhana P."/>
            <person name="Raja R."/>
            <person name="Sullivan C."/>
            <person name="Romanel E."/>
            <person name="Alves-Ferreira M."/>
            <person name="Kulheim C."/>
            <person name="Foley W."/>
            <person name="Carocha V."/>
            <person name="Paiva J."/>
            <person name="Kudrna D."/>
            <person name="Brommonschenkel S."/>
            <person name="Pasquali G."/>
            <person name="Byrne M."/>
            <person name="Rigault P."/>
            <person name="Tibbits J."/>
            <person name="Spokevicius A."/>
            <person name="Jones R."/>
            <person name="Steane D."/>
            <person name="Vaillancourt R."/>
            <person name="Potts B."/>
            <person name="Joubert F."/>
            <person name="Barry K."/>
            <person name="Pappas G."/>
            <person name="Strauss S."/>
            <person name="Jaiswal P."/>
            <person name="Grima-Pettenati J."/>
            <person name="Salse J."/>
            <person name="Van D."/>
            <person name="Rokhsar D."/>
            <person name="Schmutz J."/>
        </authorList>
    </citation>
    <scope>NUCLEOTIDE SEQUENCE</scope>
    <source>
        <tissue evidence="2">Leaf extractions</tissue>
    </source>
</reference>
<reference evidence="2" key="4">
    <citation type="submission" date="2023-07" db="EMBL/GenBank/DDBJ databases">
        <authorList>
            <person name="Myburg A.A."/>
            <person name="Grattapaglia D."/>
            <person name="Tuskan G.A."/>
            <person name="Hellsten U."/>
            <person name="Hayes R.D."/>
            <person name="Grimwood J."/>
            <person name="Jenkins J."/>
            <person name="Lindquist E."/>
            <person name="Tice H."/>
            <person name="Bauer D."/>
            <person name="Goodstein D.M."/>
            <person name="Dubchak I."/>
            <person name="Poliakov A."/>
            <person name="Mizrachi E."/>
            <person name="Kullan A.R."/>
            <person name="Hussey S.G."/>
            <person name="Pinard D."/>
            <person name="Van D.M."/>
            <person name="Singh P."/>
            <person name="Van J.I."/>
            <person name="Silva-Junior O.B."/>
            <person name="Togawa R.C."/>
            <person name="Pappas M.R."/>
            <person name="Faria D.A."/>
            <person name="Sansaloni C.P."/>
            <person name="Petroli C.D."/>
            <person name="Yang X."/>
            <person name="Ranjan P."/>
            <person name="Tschaplinski T.J."/>
            <person name="Ye C.Y."/>
            <person name="Li T."/>
            <person name="Sterck L."/>
            <person name="Vanneste K."/>
            <person name="Murat F."/>
            <person name="Soler M."/>
            <person name="Clemente H.S."/>
            <person name="Saidi N."/>
            <person name="Cassan-Wang H."/>
            <person name="Dunand C."/>
            <person name="Hefer C.A."/>
            <person name="Bornberg-Bauer E."/>
            <person name="Kersting A.R."/>
            <person name="Vining K."/>
            <person name="Amarasinghe V."/>
            <person name="Ranik M."/>
            <person name="Naithani S."/>
            <person name="Elser J."/>
            <person name="Boyd A.E."/>
            <person name="Liston A."/>
            <person name="Spatafora J.W."/>
            <person name="Dharmwardhana P."/>
            <person name="Raja R."/>
            <person name="Sullivan C."/>
            <person name="Romanel E."/>
            <person name="Alves-Ferreira M."/>
            <person name="Kulheim C."/>
            <person name="Foley W."/>
            <person name="Carocha V."/>
            <person name="Paiva J."/>
            <person name="Kudrna D."/>
            <person name="Brommonschenkel S.H."/>
            <person name="Pasquali G."/>
            <person name="Byrne M."/>
            <person name="Rigault P."/>
            <person name="Tibbits J."/>
            <person name="Spokevicius A."/>
            <person name="Jones R.C."/>
            <person name="Steane D.A."/>
            <person name="Vaillancourt R.E."/>
            <person name="Potts B.M."/>
            <person name="Joubert F."/>
            <person name="Barry K."/>
            <person name="Pappas G.J."/>
            <person name="Strauss S.H."/>
            <person name="Jaiswal P."/>
            <person name="Grima-Pettenati J."/>
            <person name="Salse J."/>
            <person name="Van D.P."/>
            <person name="Rokhsar D.S."/>
            <person name="Schmutz J."/>
        </authorList>
    </citation>
    <scope>NUCLEOTIDE SEQUENCE</scope>
    <source>
        <tissue evidence="2">Leaf extractions</tissue>
    </source>
</reference>
<dbReference type="EMBL" id="KK199210">
    <property type="protein sequence ID" value="KCW44564.1"/>
    <property type="molecule type" value="Genomic_DNA"/>
</dbReference>